<proteinExistence type="predicted"/>
<organism evidence="2 3">
    <name type="scientific">Micromonospora siamensis</name>
    <dbReference type="NCBI Taxonomy" id="299152"/>
    <lineage>
        <taxon>Bacteria</taxon>
        <taxon>Bacillati</taxon>
        <taxon>Actinomycetota</taxon>
        <taxon>Actinomycetes</taxon>
        <taxon>Micromonosporales</taxon>
        <taxon>Micromonosporaceae</taxon>
        <taxon>Micromonospora</taxon>
    </lineage>
</organism>
<reference evidence="2 3" key="1">
    <citation type="submission" date="2016-06" db="EMBL/GenBank/DDBJ databases">
        <authorList>
            <person name="Kjaerup R.B."/>
            <person name="Dalgaard T.S."/>
            <person name="Juul-Madsen H.R."/>
        </authorList>
    </citation>
    <scope>NUCLEOTIDE SEQUENCE [LARGE SCALE GENOMIC DNA]</scope>
    <source>
        <strain evidence="2 3">DSM 45097</strain>
    </source>
</reference>
<name>A0A1C5GKX3_9ACTN</name>
<dbReference type="EMBL" id="LT607751">
    <property type="protein sequence ID" value="SCG34227.1"/>
    <property type="molecule type" value="Genomic_DNA"/>
</dbReference>
<feature type="transmembrane region" description="Helical" evidence="1">
    <location>
        <begin position="7"/>
        <end position="30"/>
    </location>
</feature>
<keyword evidence="1" id="KW-0472">Membrane</keyword>
<evidence type="ECO:0000313" key="2">
    <source>
        <dbReference type="EMBL" id="SCG34227.1"/>
    </source>
</evidence>
<dbReference type="AlphaFoldDB" id="A0A1C5GKX3"/>
<dbReference type="Proteomes" id="UP000198210">
    <property type="component" value="Chromosome I"/>
</dbReference>
<evidence type="ECO:0000313" key="3">
    <source>
        <dbReference type="Proteomes" id="UP000198210"/>
    </source>
</evidence>
<keyword evidence="1" id="KW-1133">Transmembrane helix</keyword>
<gene>
    <name evidence="2" type="ORF">GA0074704_0024</name>
</gene>
<evidence type="ECO:0000256" key="1">
    <source>
        <dbReference type="SAM" id="Phobius"/>
    </source>
</evidence>
<dbReference type="RefSeq" id="WP_088968597.1">
    <property type="nucleotide sequence ID" value="NZ_JBHLYF010000033.1"/>
</dbReference>
<keyword evidence="1" id="KW-0812">Transmembrane</keyword>
<sequence>MSRKLPYVIGACCLMVVLCCGWAGVGHFLFPPVSSSSLCGTWKASAGSNINIQSSGTFDARDVPFGDSARSGSGGWEFAQGASLEGVLMLRFREDRTSLEVRTRRSLNGKLSLRAATDTEDEYIEYRKITGC</sequence>
<protein>
    <submittedName>
        <fullName evidence="2">Uncharacterized protein</fullName>
    </submittedName>
</protein>
<keyword evidence="3" id="KW-1185">Reference proteome</keyword>
<accession>A0A1C5GKX3</accession>